<evidence type="ECO:0000313" key="4">
    <source>
        <dbReference type="Proteomes" id="UP000007110"/>
    </source>
</evidence>
<dbReference type="SUPFAM" id="SSF52266">
    <property type="entry name" value="SGNH hydrolase"/>
    <property type="match status" value="1"/>
</dbReference>
<keyword evidence="4" id="KW-1185">Reference proteome</keyword>
<dbReference type="CDD" id="cd00229">
    <property type="entry name" value="SGNH_hydrolase"/>
    <property type="match status" value="1"/>
</dbReference>
<evidence type="ECO:0008006" key="5">
    <source>
        <dbReference type="Google" id="ProtNLM"/>
    </source>
</evidence>
<name>A0A7M7PTX3_STRPU</name>
<feature type="compositionally biased region" description="Basic and acidic residues" evidence="2">
    <location>
        <begin position="113"/>
        <end position="188"/>
    </location>
</feature>
<evidence type="ECO:0000313" key="3">
    <source>
        <dbReference type="EnsemblMetazoa" id="XP_030855222"/>
    </source>
</evidence>
<dbReference type="OMA" id="WIQSKEA"/>
<dbReference type="InParanoid" id="A0A7M7PTX3"/>
<dbReference type="OrthoDB" id="5982747at2759"/>
<feature type="coiled-coil region" evidence="1">
    <location>
        <begin position="41"/>
        <end position="79"/>
    </location>
</feature>
<keyword evidence="1" id="KW-0175">Coiled coil</keyword>
<dbReference type="AlphaFoldDB" id="A0A7M7PTX3"/>
<sequence>MLKENIHQLKTEMNLRATEYELLLKEQRMIVKNKEKDVAMHQKYQENAERMANKLQIELEKTTEELNIAKQETDKVKEEKINIKRLWQASEGAGEWREQRRYSEATATSPVDHPSDRARNTERRREQSPFRSNERSEKRKEHTKSRNSERHERMNEHNETRRRERHVRNEGDREQTVDKERKEYNSDSNDRKIKNVVIIGNSQTSGIDPDKFSQNVKLHKVTKYRIEDVEEWIQSKEAKQMMSIAETVIIHEITNDVKRSSALDCANRMRELIGLIKVTFKECKIVVSLGTPRDDNPMFQQRVDIVNNMLMAEALYDRRVKTVHHRNLLYRGTINSNLFKDDRYHLNKDGTRVLAGNLRCAVERSYARNKR</sequence>
<reference evidence="3" key="2">
    <citation type="submission" date="2021-01" db="UniProtKB">
        <authorList>
            <consortium name="EnsemblMetazoa"/>
        </authorList>
    </citation>
    <scope>IDENTIFICATION</scope>
</reference>
<reference evidence="4" key="1">
    <citation type="submission" date="2015-02" db="EMBL/GenBank/DDBJ databases">
        <title>Genome sequencing for Strongylocentrotus purpuratus.</title>
        <authorList>
            <person name="Murali S."/>
            <person name="Liu Y."/>
            <person name="Vee V."/>
            <person name="English A."/>
            <person name="Wang M."/>
            <person name="Skinner E."/>
            <person name="Han Y."/>
            <person name="Muzny D.M."/>
            <person name="Worley K.C."/>
            <person name="Gibbs R.A."/>
        </authorList>
    </citation>
    <scope>NUCLEOTIDE SEQUENCE</scope>
</reference>
<dbReference type="Proteomes" id="UP000007110">
    <property type="component" value="Unassembled WGS sequence"/>
</dbReference>
<protein>
    <recommendedName>
        <fullName evidence="5">SGNH hydrolase-type esterase domain-containing protein</fullName>
    </recommendedName>
</protein>
<dbReference type="Gene3D" id="3.40.50.1110">
    <property type="entry name" value="SGNH hydrolase"/>
    <property type="match status" value="1"/>
</dbReference>
<feature type="region of interest" description="Disordered" evidence="2">
    <location>
        <begin position="92"/>
        <end position="188"/>
    </location>
</feature>
<evidence type="ECO:0000256" key="1">
    <source>
        <dbReference type="SAM" id="Coils"/>
    </source>
</evidence>
<feature type="compositionally biased region" description="Basic and acidic residues" evidence="2">
    <location>
        <begin position="94"/>
        <end position="103"/>
    </location>
</feature>
<accession>A0A7M7PTX3</accession>
<evidence type="ECO:0000256" key="2">
    <source>
        <dbReference type="SAM" id="MobiDB-lite"/>
    </source>
</evidence>
<dbReference type="EnsemblMetazoa" id="XM_030999362">
    <property type="protein sequence ID" value="XP_030855222"/>
    <property type="gene ID" value="LOC115929656"/>
</dbReference>
<dbReference type="KEGG" id="spu:115929656"/>
<organism evidence="3 4">
    <name type="scientific">Strongylocentrotus purpuratus</name>
    <name type="common">Purple sea urchin</name>
    <dbReference type="NCBI Taxonomy" id="7668"/>
    <lineage>
        <taxon>Eukaryota</taxon>
        <taxon>Metazoa</taxon>
        <taxon>Echinodermata</taxon>
        <taxon>Eleutherozoa</taxon>
        <taxon>Echinozoa</taxon>
        <taxon>Echinoidea</taxon>
        <taxon>Euechinoidea</taxon>
        <taxon>Echinacea</taxon>
        <taxon>Camarodonta</taxon>
        <taxon>Echinidea</taxon>
        <taxon>Strongylocentrotidae</taxon>
        <taxon>Strongylocentrotus</taxon>
    </lineage>
</organism>
<proteinExistence type="predicted"/>
<dbReference type="InterPro" id="IPR036514">
    <property type="entry name" value="SGNH_hydro_sf"/>
</dbReference>
<dbReference type="RefSeq" id="XP_030855222.1">
    <property type="nucleotide sequence ID" value="XM_030999362.1"/>
</dbReference>
<dbReference type="GeneID" id="115929656"/>